<comment type="similarity">
    <text evidence="2 6">Belongs to the caveolin family.</text>
</comment>
<keyword evidence="7" id="KW-0812">Transmembrane</keyword>
<evidence type="ECO:0000256" key="5">
    <source>
        <dbReference type="ARBA" id="ARBA00023136"/>
    </source>
</evidence>
<proteinExistence type="inferred from homology"/>
<keyword evidence="5 6" id="KW-0472">Membrane</keyword>
<dbReference type="GO" id="GO:0005925">
    <property type="term" value="C:focal adhesion"/>
    <property type="evidence" value="ECO:0007669"/>
    <property type="project" value="TreeGrafter"/>
</dbReference>
<keyword evidence="9" id="KW-1185">Reference proteome</keyword>
<dbReference type="GO" id="GO:0051480">
    <property type="term" value="P:regulation of cytosolic calcium ion concentration"/>
    <property type="evidence" value="ECO:0007669"/>
    <property type="project" value="TreeGrafter"/>
</dbReference>
<dbReference type="Pfam" id="PF01146">
    <property type="entry name" value="Caveolin"/>
    <property type="match status" value="1"/>
</dbReference>
<evidence type="ECO:0000313" key="8">
    <source>
        <dbReference type="EMBL" id="KAF5909353.1"/>
    </source>
</evidence>
<gene>
    <name evidence="8" type="primary">cav2</name>
    <name evidence="8" type="ORF">DAT39_000880</name>
</gene>
<dbReference type="PANTHER" id="PTHR10844">
    <property type="entry name" value="CAVEOLIN"/>
    <property type="match status" value="1"/>
</dbReference>
<feature type="non-terminal residue" evidence="8">
    <location>
        <position position="213"/>
    </location>
</feature>
<keyword evidence="7" id="KW-1133">Transmembrane helix</keyword>
<dbReference type="InterPro" id="IPR001612">
    <property type="entry name" value="Caveolin"/>
</dbReference>
<reference evidence="8" key="1">
    <citation type="submission" date="2020-07" db="EMBL/GenBank/DDBJ databases">
        <title>Clarias magur genome sequencing, assembly and annotation.</title>
        <authorList>
            <person name="Kushwaha B."/>
            <person name="Kumar R."/>
            <person name="Das P."/>
            <person name="Joshi C.G."/>
            <person name="Kumar D."/>
            <person name="Nagpure N.S."/>
            <person name="Pandey M."/>
            <person name="Agarwal S."/>
            <person name="Srivastava S."/>
            <person name="Singh M."/>
            <person name="Sahoo L."/>
            <person name="Jayasankar P."/>
            <person name="Meher P.K."/>
            <person name="Koringa P.G."/>
            <person name="Iquebal M.A."/>
            <person name="Das S.P."/>
            <person name="Bit A."/>
            <person name="Patnaik S."/>
            <person name="Patel N."/>
            <person name="Shah T.M."/>
            <person name="Hinsu A."/>
            <person name="Jena J.K."/>
        </authorList>
    </citation>
    <scope>NUCLEOTIDE SEQUENCE</scope>
    <source>
        <strain evidence="8">CIFAMagur01</strain>
        <tissue evidence="8">Testis</tissue>
    </source>
</reference>
<evidence type="ECO:0000256" key="7">
    <source>
        <dbReference type="SAM" id="Phobius"/>
    </source>
</evidence>
<protein>
    <recommendedName>
        <fullName evidence="6">Caveolin</fullName>
    </recommendedName>
</protein>
<dbReference type="PANTHER" id="PTHR10844:SF29">
    <property type="entry name" value="CAVEOLIN"/>
    <property type="match status" value="1"/>
</dbReference>
<evidence type="ECO:0000256" key="6">
    <source>
        <dbReference type="RuleBase" id="RU000680"/>
    </source>
</evidence>
<comment type="caution">
    <text evidence="8">The sequence shown here is derived from an EMBL/GenBank/DDBJ whole genome shotgun (WGS) entry which is preliminary data.</text>
</comment>
<comment type="subcellular location">
    <subcellularLocation>
        <location evidence="1 6">Cell membrane</location>
        <topology evidence="1 6">Peripheral membrane protein</topology>
    </subcellularLocation>
    <subcellularLocation>
        <location evidence="6">Golgi apparatus membrane</location>
        <topology evidence="6">Peripheral membrane protein</topology>
    </subcellularLocation>
    <subcellularLocation>
        <location evidence="6">Membrane</location>
        <location evidence="6">Caveola</location>
        <topology evidence="6">Peripheral membrane protein</topology>
    </subcellularLocation>
</comment>
<dbReference type="GO" id="GO:0005901">
    <property type="term" value="C:caveola"/>
    <property type="evidence" value="ECO:0007669"/>
    <property type="project" value="UniProtKB-SubCell"/>
</dbReference>
<accession>A0A8J4UIJ2</accession>
<dbReference type="GO" id="GO:0042383">
    <property type="term" value="C:sarcolemma"/>
    <property type="evidence" value="ECO:0007669"/>
    <property type="project" value="TreeGrafter"/>
</dbReference>
<sequence>MDGDSTLKDSRIDIIEQEGISFLEQYGGSSKDIPEISVDEQRGNQDEEDSTHMKVLITDRDPRGINEYLKVTIEDVIAEPTSVHSFDKVWLWSHALFEVSRVWIYRFISLLLAVPVALLVGLLFSIFSFLHIWLIVPAVQLLLINMHWGIRIPFIRTLPRLYSAPIPAAAGPDASTMANQYNISEEKILKDSHTKEIDLINRDPKQINEDVVK</sequence>
<dbReference type="GO" id="GO:0060090">
    <property type="term" value="F:molecular adaptor activity"/>
    <property type="evidence" value="ECO:0007669"/>
    <property type="project" value="TreeGrafter"/>
</dbReference>
<comment type="function">
    <text evidence="6">May act as a scaffolding protein within caveolar membranes. Interacts directly with G-protein alpha subunits and can functionally regulate their activity.</text>
</comment>
<evidence type="ECO:0000256" key="2">
    <source>
        <dbReference type="ARBA" id="ARBA00010988"/>
    </source>
</evidence>
<keyword evidence="3 6" id="KW-1003">Cell membrane</keyword>
<evidence type="ECO:0000256" key="4">
    <source>
        <dbReference type="ARBA" id="ARBA00023034"/>
    </source>
</evidence>
<feature type="transmembrane region" description="Helical" evidence="7">
    <location>
        <begin position="103"/>
        <end position="124"/>
    </location>
</feature>
<evidence type="ECO:0000256" key="3">
    <source>
        <dbReference type="ARBA" id="ARBA00022475"/>
    </source>
</evidence>
<dbReference type="GO" id="GO:0030154">
    <property type="term" value="P:cell differentiation"/>
    <property type="evidence" value="ECO:0007669"/>
    <property type="project" value="TreeGrafter"/>
</dbReference>
<evidence type="ECO:0000256" key="1">
    <source>
        <dbReference type="ARBA" id="ARBA00004202"/>
    </source>
</evidence>
<dbReference type="AlphaFoldDB" id="A0A8J4UIJ2"/>
<dbReference type="GO" id="GO:0000139">
    <property type="term" value="C:Golgi membrane"/>
    <property type="evidence" value="ECO:0007669"/>
    <property type="project" value="UniProtKB-SubCell"/>
</dbReference>
<evidence type="ECO:0000313" key="9">
    <source>
        <dbReference type="Proteomes" id="UP000727407"/>
    </source>
</evidence>
<dbReference type="OrthoDB" id="5917823at2759"/>
<feature type="transmembrane region" description="Helical" evidence="7">
    <location>
        <begin position="130"/>
        <end position="150"/>
    </location>
</feature>
<keyword evidence="4 6" id="KW-0333">Golgi apparatus</keyword>
<organism evidence="8 9">
    <name type="scientific">Clarias magur</name>
    <name type="common">Asian catfish</name>
    <name type="synonym">Macropteronotus magur</name>
    <dbReference type="NCBI Taxonomy" id="1594786"/>
    <lineage>
        <taxon>Eukaryota</taxon>
        <taxon>Metazoa</taxon>
        <taxon>Chordata</taxon>
        <taxon>Craniata</taxon>
        <taxon>Vertebrata</taxon>
        <taxon>Euteleostomi</taxon>
        <taxon>Actinopterygii</taxon>
        <taxon>Neopterygii</taxon>
        <taxon>Teleostei</taxon>
        <taxon>Ostariophysi</taxon>
        <taxon>Siluriformes</taxon>
        <taxon>Clariidae</taxon>
        <taxon>Clarias</taxon>
    </lineage>
</organism>
<name>A0A8J4UIJ2_CLAMG</name>
<dbReference type="GO" id="GO:0070836">
    <property type="term" value="P:caveola assembly"/>
    <property type="evidence" value="ECO:0007669"/>
    <property type="project" value="InterPro"/>
</dbReference>
<dbReference type="EMBL" id="QNUK01000005">
    <property type="protein sequence ID" value="KAF5909353.1"/>
    <property type="molecule type" value="Genomic_DNA"/>
</dbReference>
<dbReference type="Proteomes" id="UP000727407">
    <property type="component" value="Unassembled WGS sequence"/>
</dbReference>